<evidence type="ECO:0000313" key="3">
    <source>
        <dbReference type="EMBL" id="HGZ43501.1"/>
    </source>
</evidence>
<dbReference type="SMART" id="SM00363">
    <property type="entry name" value="S4"/>
    <property type="match status" value="1"/>
</dbReference>
<sequence length="91" mass="9974">MSESLRFDVALFELRLFPSRSAATAAIARGEARLNGRAVKPSHAVKPGDRITLESPGSLRTWELLELPRRSMSKVSAQALLRACAPDDARE</sequence>
<dbReference type="Pfam" id="PF01479">
    <property type="entry name" value="S4"/>
    <property type="match status" value="1"/>
</dbReference>
<accession>A0A832I2D2</accession>
<dbReference type="GO" id="GO:0003723">
    <property type="term" value="F:RNA binding"/>
    <property type="evidence" value="ECO:0007669"/>
    <property type="project" value="UniProtKB-KW"/>
</dbReference>
<dbReference type="CDD" id="cd00165">
    <property type="entry name" value="S4"/>
    <property type="match status" value="1"/>
</dbReference>
<protein>
    <submittedName>
        <fullName evidence="3">RNA-binding S4 domain-containing protein</fullName>
    </submittedName>
</protein>
<dbReference type="Gene3D" id="3.10.290.10">
    <property type="entry name" value="RNA-binding S4 domain"/>
    <property type="match status" value="1"/>
</dbReference>
<dbReference type="PROSITE" id="PS50889">
    <property type="entry name" value="S4"/>
    <property type="match status" value="1"/>
</dbReference>
<dbReference type="EMBL" id="DSQF01000018">
    <property type="protein sequence ID" value="HGZ43501.1"/>
    <property type="molecule type" value="Genomic_DNA"/>
</dbReference>
<feature type="domain" description="RNA-binding S4" evidence="2">
    <location>
        <begin position="5"/>
        <end position="68"/>
    </location>
</feature>
<dbReference type="InterPro" id="IPR036986">
    <property type="entry name" value="S4_RNA-bd_sf"/>
</dbReference>
<dbReference type="SUPFAM" id="SSF55174">
    <property type="entry name" value="Alpha-L RNA-binding motif"/>
    <property type="match status" value="1"/>
</dbReference>
<name>A0A832I2D2_UNCEI</name>
<keyword evidence="1" id="KW-0694">RNA-binding</keyword>
<dbReference type="InterPro" id="IPR002942">
    <property type="entry name" value="S4_RNA-bd"/>
</dbReference>
<gene>
    <name evidence="3" type="ORF">ENR23_08765</name>
</gene>
<proteinExistence type="predicted"/>
<reference evidence="3" key="1">
    <citation type="journal article" date="2020" name="mSystems">
        <title>Genome- and Community-Level Interaction Insights into Carbon Utilization and Element Cycling Functions of Hydrothermarchaeota in Hydrothermal Sediment.</title>
        <authorList>
            <person name="Zhou Z."/>
            <person name="Liu Y."/>
            <person name="Xu W."/>
            <person name="Pan J."/>
            <person name="Luo Z.H."/>
            <person name="Li M."/>
        </authorList>
    </citation>
    <scope>NUCLEOTIDE SEQUENCE [LARGE SCALE GENOMIC DNA]</scope>
    <source>
        <strain evidence="3">SpSt-381</strain>
    </source>
</reference>
<organism evidence="3">
    <name type="scientific">Eiseniibacteriota bacterium</name>
    <dbReference type="NCBI Taxonomy" id="2212470"/>
    <lineage>
        <taxon>Bacteria</taxon>
        <taxon>Candidatus Eiseniibacteriota</taxon>
    </lineage>
</organism>
<evidence type="ECO:0000259" key="2">
    <source>
        <dbReference type="SMART" id="SM00363"/>
    </source>
</evidence>
<dbReference type="AlphaFoldDB" id="A0A832I2D2"/>
<comment type="caution">
    <text evidence="3">The sequence shown here is derived from an EMBL/GenBank/DDBJ whole genome shotgun (WGS) entry which is preliminary data.</text>
</comment>
<evidence type="ECO:0000256" key="1">
    <source>
        <dbReference type="PROSITE-ProRule" id="PRU00182"/>
    </source>
</evidence>